<evidence type="ECO:0000313" key="2">
    <source>
        <dbReference type="Proteomes" id="UP001603978"/>
    </source>
</evidence>
<name>A0ABW7A5N7_9ACTN</name>
<reference evidence="1 2" key="1">
    <citation type="submission" date="2024-10" db="EMBL/GenBank/DDBJ databases">
        <authorList>
            <person name="Topkara A.R."/>
            <person name="Saygin H."/>
        </authorList>
    </citation>
    <scope>NUCLEOTIDE SEQUENCE [LARGE SCALE GENOMIC DNA]</scope>
    <source>
        <strain evidence="1 2">M3C6</strain>
    </source>
</reference>
<dbReference type="Proteomes" id="UP001603978">
    <property type="component" value="Unassembled WGS sequence"/>
</dbReference>
<accession>A0ABW7A5N7</accession>
<keyword evidence="2" id="KW-1185">Reference proteome</keyword>
<comment type="caution">
    <text evidence="1">The sequence shown here is derived from an EMBL/GenBank/DDBJ whole genome shotgun (WGS) entry which is preliminary data.</text>
</comment>
<gene>
    <name evidence="1" type="ORF">ACFLIM_05590</name>
</gene>
<dbReference type="EMBL" id="JBICRM010000003">
    <property type="protein sequence ID" value="MFG1702648.1"/>
    <property type="molecule type" value="Genomic_DNA"/>
</dbReference>
<protein>
    <submittedName>
        <fullName evidence="1">Uncharacterized protein</fullName>
    </submittedName>
</protein>
<sequence>MDALKAMWETIPPATPKDLAGARRRLLDGMHTRRRVVTVPRVLVAVAAAAAVALTPQVIGTGTSAYAVTKDQDGTLTVTLKELRDPDGLEAELAAAGVKADVTFLAPGTRCEVPRFVGADESYGGSPVDSAAELRERVSKVRSYKAIRGNSGKFQIFPEYIKPGETLVLEFSDERSAQVLWRMGSWLAKAGSPVKSCTPVSHTG</sequence>
<proteinExistence type="predicted"/>
<dbReference type="RefSeq" id="WP_393162603.1">
    <property type="nucleotide sequence ID" value="NZ_JBICRM010000003.1"/>
</dbReference>
<organism evidence="1 2">
    <name type="scientific">Nonomuraea marmarensis</name>
    <dbReference type="NCBI Taxonomy" id="3351344"/>
    <lineage>
        <taxon>Bacteria</taxon>
        <taxon>Bacillati</taxon>
        <taxon>Actinomycetota</taxon>
        <taxon>Actinomycetes</taxon>
        <taxon>Streptosporangiales</taxon>
        <taxon>Streptosporangiaceae</taxon>
        <taxon>Nonomuraea</taxon>
    </lineage>
</organism>
<evidence type="ECO:0000313" key="1">
    <source>
        <dbReference type="EMBL" id="MFG1702648.1"/>
    </source>
</evidence>